<name>A0ABW7I4W1_9RHOB</name>
<feature type="signal peptide" evidence="1">
    <location>
        <begin position="1"/>
        <end position="20"/>
    </location>
</feature>
<dbReference type="PANTHER" id="PTHR36919">
    <property type="entry name" value="BLR1215 PROTEIN"/>
    <property type="match status" value="1"/>
</dbReference>
<dbReference type="RefSeq" id="WP_377168130.1">
    <property type="nucleotide sequence ID" value="NZ_JBHTJC010000001.1"/>
</dbReference>
<accession>A0ABW7I4W1</accession>
<protein>
    <submittedName>
        <fullName evidence="3">DUF2147 domain-containing protein</fullName>
    </submittedName>
</protein>
<reference evidence="3 4" key="1">
    <citation type="submission" date="2024-10" db="EMBL/GenBank/DDBJ databases">
        <authorList>
            <person name="Yang X.-N."/>
        </authorList>
    </citation>
    <scope>NUCLEOTIDE SEQUENCE [LARGE SCALE GENOMIC DNA]</scope>
    <source>
        <strain evidence="3 4">CAU 1059</strain>
    </source>
</reference>
<organism evidence="3 4">
    <name type="scientific">Roseovarius aquimarinus</name>
    <dbReference type="NCBI Taxonomy" id="1229156"/>
    <lineage>
        <taxon>Bacteria</taxon>
        <taxon>Pseudomonadati</taxon>
        <taxon>Pseudomonadota</taxon>
        <taxon>Alphaproteobacteria</taxon>
        <taxon>Rhodobacterales</taxon>
        <taxon>Roseobacteraceae</taxon>
        <taxon>Roseovarius</taxon>
    </lineage>
</organism>
<dbReference type="InterPro" id="IPR019223">
    <property type="entry name" value="DUF2147"/>
</dbReference>
<dbReference type="Gene3D" id="2.40.128.520">
    <property type="match status" value="1"/>
</dbReference>
<evidence type="ECO:0000259" key="2">
    <source>
        <dbReference type="Pfam" id="PF09917"/>
    </source>
</evidence>
<comment type="caution">
    <text evidence="3">The sequence shown here is derived from an EMBL/GenBank/DDBJ whole genome shotgun (WGS) entry which is preliminary data.</text>
</comment>
<dbReference type="Pfam" id="PF09917">
    <property type="entry name" value="DUF2147"/>
    <property type="match status" value="1"/>
</dbReference>
<keyword evidence="1" id="KW-0732">Signal</keyword>
<feature type="chain" id="PRO_5046441567" evidence="1">
    <location>
        <begin position="21"/>
        <end position="129"/>
    </location>
</feature>
<evidence type="ECO:0000313" key="3">
    <source>
        <dbReference type="EMBL" id="MFH0253208.1"/>
    </source>
</evidence>
<dbReference type="PANTHER" id="PTHR36919:SF2">
    <property type="entry name" value="BLL6627 PROTEIN"/>
    <property type="match status" value="1"/>
</dbReference>
<evidence type="ECO:0000313" key="4">
    <source>
        <dbReference type="Proteomes" id="UP001607157"/>
    </source>
</evidence>
<dbReference type="EMBL" id="JBIHMM010000001">
    <property type="protein sequence ID" value="MFH0253208.1"/>
    <property type="molecule type" value="Genomic_DNA"/>
</dbReference>
<feature type="domain" description="DUF2147" evidence="2">
    <location>
        <begin position="25"/>
        <end position="127"/>
    </location>
</feature>
<dbReference type="Proteomes" id="UP001607157">
    <property type="component" value="Unassembled WGS sequence"/>
</dbReference>
<evidence type="ECO:0000256" key="1">
    <source>
        <dbReference type="SAM" id="SignalP"/>
    </source>
</evidence>
<keyword evidence="4" id="KW-1185">Reference proteome</keyword>
<proteinExistence type="predicted"/>
<sequence>MKAIAWGALALAISAGMAMADPLEGIWQTPKDDNGNSGLVRIAPCGAQLCGTLIKAYGPGGEEIASDNIGRAIVSETVPTGGGAYEGKIYSPDRGKTYASKLSLSNGTLAVKGCVFGICRDGGTWRRVQ</sequence>
<gene>
    <name evidence="3" type="ORF">ACGRVM_04855</name>
</gene>